<gene>
    <name evidence="1" type="ORF">QLQ22_12430</name>
</gene>
<evidence type="ECO:0000313" key="1">
    <source>
        <dbReference type="EMBL" id="WHZ60081.1"/>
    </source>
</evidence>
<dbReference type="EMBL" id="CP126116">
    <property type="protein sequence ID" value="WHZ60081.1"/>
    <property type="molecule type" value="Genomic_DNA"/>
</dbReference>
<protein>
    <submittedName>
        <fullName evidence="1">Type I CRISPR-associated protein Cas7</fullName>
    </submittedName>
</protein>
<accession>A0ACD4RHU6</accession>
<keyword evidence="2" id="KW-1185">Reference proteome</keyword>
<organism evidence="1 2">
    <name type="scientific">Metabacillus hrfriensis</name>
    <dbReference type="NCBI Taxonomy" id="3048891"/>
    <lineage>
        <taxon>Bacteria</taxon>
        <taxon>Bacillati</taxon>
        <taxon>Bacillota</taxon>
        <taxon>Bacilli</taxon>
        <taxon>Bacillales</taxon>
        <taxon>Bacillaceae</taxon>
        <taxon>Metabacillus</taxon>
    </lineage>
</organism>
<dbReference type="Proteomes" id="UP001226091">
    <property type="component" value="Chromosome"/>
</dbReference>
<reference evidence="2" key="1">
    <citation type="journal article" date="2025" name="Aquaculture">
        <title>Assessment of the bioflocculant production and safety properties of Metabacillus hrfriensis sp. nov. based on phenotypic and whole-genome sequencing analysis.</title>
        <authorList>
            <person name="Zhang R."/>
            <person name="Zhao Z."/>
            <person name="Luo L."/>
            <person name="Wang S."/>
            <person name="Guo K."/>
            <person name="Xu W."/>
        </authorList>
    </citation>
    <scope>NUCLEOTIDE SEQUENCE [LARGE SCALE GENOMIC DNA]</scope>
    <source>
        <strain evidence="2">CT-WN-B3</strain>
    </source>
</reference>
<proteinExistence type="predicted"/>
<sequence>MTAKTNRSYVLQTVISKNGSWNNDFDGMPKQYNNQFFASDRALKYAVRHLMEQMGLDVFIKDWIVANKDKGKKKESKNQTTFYTMPNTELKAYIKEKTGKEFSETFWTFADIRQFGFLYDNLSLHGVAQISQGLDLYRKGTLYEDDLTGRMVFGSKDKSDKETRGMASRTFLSEAHYCYETSINPANVKFLEDIEGFEHCVYTEEDFALLLECLHYGPSNIKSTQKLNCYTGFMVQIDLIDGEKTHLGNLQGKLTIEDGKENRMTVYNLQPLFDYLKRKEEAAGHPIYQDIVVSYEASEIVIKGIHQSMEEVKIKKL</sequence>
<evidence type="ECO:0000313" key="2">
    <source>
        <dbReference type="Proteomes" id="UP001226091"/>
    </source>
</evidence>
<name>A0ACD4RHU6_9BACI</name>